<evidence type="ECO:0000313" key="3">
    <source>
        <dbReference type="Proteomes" id="UP001258017"/>
    </source>
</evidence>
<name>A0AAD9RXZ9_9HYME</name>
<dbReference type="EMBL" id="JAIFRP010000006">
    <property type="protein sequence ID" value="KAK2587638.1"/>
    <property type="molecule type" value="Genomic_DNA"/>
</dbReference>
<gene>
    <name evidence="2" type="ORF">KPH14_003761</name>
</gene>
<proteinExistence type="predicted"/>
<reference evidence="2" key="1">
    <citation type="submission" date="2021-08" db="EMBL/GenBank/DDBJ databases">
        <authorList>
            <person name="Misof B."/>
            <person name="Oliver O."/>
            <person name="Podsiadlowski L."/>
            <person name="Donath A."/>
            <person name="Peters R."/>
            <person name="Mayer C."/>
            <person name="Rust J."/>
            <person name="Gunkel S."/>
            <person name="Lesny P."/>
            <person name="Martin S."/>
            <person name="Oeyen J.P."/>
            <person name="Petersen M."/>
            <person name="Panagiotis P."/>
            <person name="Wilbrandt J."/>
            <person name="Tanja T."/>
        </authorList>
    </citation>
    <scope>NUCLEOTIDE SEQUENCE</scope>
    <source>
        <strain evidence="2">GBR_01_08_01A</strain>
        <tissue evidence="2">Thorax + abdomen</tissue>
    </source>
</reference>
<evidence type="ECO:0000256" key="1">
    <source>
        <dbReference type="SAM" id="SignalP"/>
    </source>
</evidence>
<keyword evidence="1" id="KW-0732">Signal</keyword>
<sequence length="67" mass="7436">MSKITLLLFVVALTMCVMIQTAMGAPPLHENEEGNMARCSNQGAHCKSNSDCCFYLKCDSYSKLCWP</sequence>
<feature type="chain" id="PRO_5041914556" evidence="1">
    <location>
        <begin position="25"/>
        <end position="67"/>
    </location>
</feature>
<accession>A0AAD9RXZ9</accession>
<reference evidence="2" key="2">
    <citation type="journal article" date="2023" name="Commun. Biol.">
        <title>Intrasexual cuticular hydrocarbon dimorphism in a wasp sheds light on hydrocarbon biosynthesis genes in Hymenoptera.</title>
        <authorList>
            <person name="Moris V.C."/>
            <person name="Podsiadlowski L."/>
            <person name="Martin S."/>
            <person name="Oeyen J.P."/>
            <person name="Donath A."/>
            <person name="Petersen M."/>
            <person name="Wilbrandt J."/>
            <person name="Misof B."/>
            <person name="Liedtke D."/>
            <person name="Thamm M."/>
            <person name="Scheiner R."/>
            <person name="Schmitt T."/>
            <person name="Niehuis O."/>
        </authorList>
    </citation>
    <scope>NUCLEOTIDE SEQUENCE</scope>
    <source>
        <strain evidence="2">GBR_01_08_01A</strain>
    </source>
</reference>
<feature type="signal peptide" evidence="1">
    <location>
        <begin position="1"/>
        <end position="24"/>
    </location>
</feature>
<dbReference type="Proteomes" id="UP001258017">
    <property type="component" value="Unassembled WGS sequence"/>
</dbReference>
<protein>
    <submittedName>
        <fullName evidence="2">Uncharacterized protein</fullName>
    </submittedName>
</protein>
<comment type="caution">
    <text evidence="2">The sequence shown here is derived from an EMBL/GenBank/DDBJ whole genome shotgun (WGS) entry which is preliminary data.</text>
</comment>
<keyword evidence="3" id="KW-1185">Reference proteome</keyword>
<dbReference type="AlphaFoldDB" id="A0AAD9RXZ9"/>
<evidence type="ECO:0000313" key="2">
    <source>
        <dbReference type="EMBL" id="KAK2587638.1"/>
    </source>
</evidence>
<organism evidence="2 3">
    <name type="scientific">Odynerus spinipes</name>
    <dbReference type="NCBI Taxonomy" id="1348599"/>
    <lineage>
        <taxon>Eukaryota</taxon>
        <taxon>Metazoa</taxon>
        <taxon>Ecdysozoa</taxon>
        <taxon>Arthropoda</taxon>
        <taxon>Hexapoda</taxon>
        <taxon>Insecta</taxon>
        <taxon>Pterygota</taxon>
        <taxon>Neoptera</taxon>
        <taxon>Endopterygota</taxon>
        <taxon>Hymenoptera</taxon>
        <taxon>Apocrita</taxon>
        <taxon>Aculeata</taxon>
        <taxon>Vespoidea</taxon>
        <taxon>Vespidae</taxon>
        <taxon>Eumeninae</taxon>
        <taxon>Odynerus</taxon>
    </lineage>
</organism>